<sequence>MGLGERERAREGEGECGSWRDSEKSCGGERTGGVEASPSDDTRAKHAPRATESDGRHSGCTRRPGEEHEHPSRDTAHRALTPPSGETRGME</sequence>
<keyword evidence="3" id="KW-1185">Reference proteome</keyword>
<evidence type="ECO:0000313" key="2">
    <source>
        <dbReference type="EMBL" id="MPC82172.1"/>
    </source>
</evidence>
<feature type="compositionally biased region" description="Basic and acidic residues" evidence="1">
    <location>
        <begin position="40"/>
        <end position="77"/>
    </location>
</feature>
<gene>
    <name evidence="2" type="ORF">E2C01_076819</name>
</gene>
<comment type="caution">
    <text evidence="2">The sequence shown here is derived from an EMBL/GenBank/DDBJ whole genome shotgun (WGS) entry which is preliminary data.</text>
</comment>
<dbReference type="EMBL" id="VSRR010059033">
    <property type="protein sequence ID" value="MPC82172.1"/>
    <property type="molecule type" value="Genomic_DNA"/>
</dbReference>
<organism evidence="2 3">
    <name type="scientific">Portunus trituberculatus</name>
    <name type="common">Swimming crab</name>
    <name type="synonym">Neptunus trituberculatus</name>
    <dbReference type="NCBI Taxonomy" id="210409"/>
    <lineage>
        <taxon>Eukaryota</taxon>
        <taxon>Metazoa</taxon>
        <taxon>Ecdysozoa</taxon>
        <taxon>Arthropoda</taxon>
        <taxon>Crustacea</taxon>
        <taxon>Multicrustacea</taxon>
        <taxon>Malacostraca</taxon>
        <taxon>Eumalacostraca</taxon>
        <taxon>Eucarida</taxon>
        <taxon>Decapoda</taxon>
        <taxon>Pleocyemata</taxon>
        <taxon>Brachyura</taxon>
        <taxon>Eubrachyura</taxon>
        <taxon>Portunoidea</taxon>
        <taxon>Portunidae</taxon>
        <taxon>Portuninae</taxon>
        <taxon>Portunus</taxon>
    </lineage>
</organism>
<dbReference type="AlphaFoldDB" id="A0A5B7IE68"/>
<reference evidence="2 3" key="1">
    <citation type="submission" date="2019-05" db="EMBL/GenBank/DDBJ databases">
        <title>Another draft genome of Portunus trituberculatus and its Hox gene families provides insights of decapod evolution.</title>
        <authorList>
            <person name="Jeong J.-H."/>
            <person name="Song I."/>
            <person name="Kim S."/>
            <person name="Choi T."/>
            <person name="Kim D."/>
            <person name="Ryu S."/>
            <person name="Kim W."/>
        </authorList>
    </citation>
    <scope>NUCLEOTIDE SEQUENCE [LARGE SCALE GENOMIC DNA]</scope>
    <source>
        <tissue evidence="2">Muscle</tissue>
    </source>
</reference>
<evidence type="ECO:0000313" key="3">
    <source>
        <dbReference type="Proteomes" id="UP000324222"/>
    </source>
</evidence>
<protein>
    <submittedName>
        <fullName evidence="2">Uncharacterized protein</fullName>
    </submittedName>
</protein>
<name>A0A5B7IE68_PORTR</name>
<dbReference type="Proteomes" id="UP000324222">
    <property type="component" value="Unassembled WGS sequence"/>
</dbReference>
<feature type="region of interest" description="Disordered" evidence="1">
    <location>
        <begin position="1"/>
        <end position="91"/>
    </location>
</feature>
<evidence type="ECO:0000256" key="1">
    <source>
        <dbReference type="SAM" id="MobiDB-lite"/>
    </source>
</evidence>
<feature type="compositionally biased region" description="Basic and acidic residues" evidence="1">
    <location>
        <begin position="1"/>
        <end position="27"/>
    </location>
</feature>
<accession>A0A5B7IE68</accession>
<proteinExistence type="predicted"/>